<feature type="domain" description="EF-hand" evidence="4">
    <location>
        <begin position="133"/>
        <end position="168"/>
    </location>
</feature>
<feature type="compositionally biased region" description="Acidic residues" evidence="3">
    <location>
        <begin position="1059"/>
        <end position="1070"/>
    </location>
</feature>
<feature type="compositionally biased region" description="Pro residues" evidence="3">
    <location>
        <begin position="1298"/>
        <end position="1308"/>
    </location>
</feature>
<evidence type="ECO:0000256" key="3">
    <source>
        <dbReference type="SAM" id="MobiDB-lite"/>
    </source>
</evidence>
<reference evidence="5 6" key="1">
    <citation type="journal article" date="2011" name="Proc. Natl. Acad. Sci. U.S.A.">
        <title>Niche of harmful alga Aureococcus anophagefferens revealed through ecogenomics.</title>
        <authorList>
            <person name="Gobler C.J."/>
            <person name="Berry D.L."/>
            <person name="Dyhrman S.T."/>
            <person name="Wilhelm S.W."/>
            <person name="Salamov A."/>
            <person name="Lobanov A.V."/>
            <person name="Zhang Y."/>
            <person name="Collier J.L."/>
            <person name="Wurch L.L."/>
            <person name="Kustka A.B."/>
            <person name="Dill B.D."/>
            <person name="Shah M."/>
            <person name="VerBerkmoes N.C."/>
            <person name="Kuo A."/>
            <person name="Terry A."/>
            <person name="Pangilinan J."/>
            <person name="Lindquist E.A."/>
            <person name="Lucas S."/>
            <person name="Paulsen I.T."/>
            <person name="Hattenrath-Lehmann T.K."/>
            <person name="Talmage S.C."/>
            <person name="Walker E.A."/>
            <person name="Koch F."/>
            <person name="Burson A.M."/>
            <person name="Marcoval M.A."/>
            <person name="Tang Y.Z."/>
            <person name="Lecleir G.R."/>
            <person name="Coyne K.J."/>
            <person name="Berg G.M."/>
            <person name="Bertrand E.M."/>
            <person name="Saito M.A."/>
            <person name="Gladyshev V.N."/>
            <person name="Grigoriev I.V."/>
        </authorList>
    </citation>
    <scope>NUCLEOTIDE SEQUENCE [LARGE SCALE GENOMIC DNA]</scope>
    <source>
        <strain evidence="6">CCMP 1984</strain>
    </source>
</reference>
<dbReference type="Gene3D" id="2.120.10.80">
    <property type="entry name" value="Kelch-type beta propeller"/>
    <property type="match status" value="1"/>
</dbReference>
<feature type="region of interest" description="Disordered" evidence="3">
    <location>
        <begin position="529"/>
        <end position="552"/>
    </location>
</feature>
<dbReference type="PROSITE" id="PS50222">
    <property type="entry name" value="EF_HAND_2"/>
    <property type="match status" value="4"/>
</dbReference>
<dbReference type="RefSeq" id="XP_009037374.1">
    <property type="nucleotide sequence ID" value="XM_009039126.1"/>
</dbReference>
<dbReference type="InParanoid" id="F0YAF1"/>
<dbReference type="Pfam" id="PF13499">
    <property type="entry name" value="EF-hand_7"/>
    <property type="match status" value="1"/>
</dbReference>
<feature type="domain" description="EF-hand" evidence="4">
    <location>
        <begin position="244"/>
        <end position="279"/>
    </location>
</feature>
<feature type="domain" description="EF-hand" evidence="4">
    <location>
        <begin position="85"/>
        <end position="120"/>
    </location>
</feature>
<organism evidence="6">
    <name type="scientific">Aureococcus anophagefferens</name>
    <name type="common">Harmful bloom alga</name>
    <dbReference type="NCBI Taxonomy" id="44056"/>
    <lineage>
        <taxon>Eukaryota</taxon>
        <taxon>Sar</taxon>
        <taxon>Stramenopiles</taxon>
        <taxon>Ochrophyta</taxon>
        <taxon>Pelagophyceae</taxon>
        <taxon>Pelagomonadales</taxon>
        <taxon>Pelagomonadaceae</taxon>
        <taxon>Aureococcus</taxon>
    </lineage>
</organism>
<accession>F0YAF1</accession>
<proteinExistence type="predicted"/>
<dbReference type="EMBL" id="GL833129">
    <property type="protein sequence ID" value="EGB08012.1"/>
    <property type="molecule type" value="Genomic_DNA"/>
</dbReference>
<dbReference type="PROSITE" id="PS00018">
    <property type="entry name" value="EF_HAND_1"/>
    <property type="match status" value="3"/>
</dbReference>
<feature type="region of interest" description="Disordered" evidence="3">
    <location>
        <begin position="1"/>
        <end position="64"/>
    </location>
</feature>
<dbReference type="InterPro" id="IPR018247">
    <property type="entry name" value="EF_Hand_1_Ca_BS"/>
</dbReference>
<feature type="compositionally biased region" description="Basic and acidic residues" evidence="3">
    <location>
        <begin position="9"/>
        <end position="18"/>
    </location>
</feature>
<feature type="compositionally biased region" description="Low complexity" evidence="3">
    <location>
        <begin position="1282"/>
        <end position="1297"/>
    </location>
</feature>
<feature type="compositionally biased region" description="Basic residues" evidence="3">
    <location>
        <begin position="659"/>
        <end position="670"/>
    </location>
</feature>
<dbReference type="InterPro" id="IPR002048">
    <property type="entry name" value="EF_hand_dom"/>
</dbReference>
<name>F0YAF1_AURAN</name>
<feature type="region of interest" description="Disordered" evidence="3">
    <location>
        <begin position="1055"/>
        <end position="1093"/>
    </location>
</feature>
<evidence type="ECO:0000256" key="2">
    <source>
        <dbReference type="SAM" id="Coils"/>
    </source>
</evidence>
<dbReference type="SUPFAM" id="SSF117281">
    <property type="entry name" value="Kelch motif"/>
    <property type="match status" value="1"/>
</dbReference>
<dbReference type="GO" id="GO:0005509">
    <property type="term" value="F:calcium ion binding"/>
    <property type="evidence" value="ECO:0007669"/>
    <property type="project" value="InterPro"/>
</dbReference>
<dbReference type="KEGG" id="aaf:AURANDRAFT_64515"/>
<keyword evidence="1" id="KW-0106">Calcium</keyword>
<dbReference type="SMART" id="SM00054">
    <property type="entry name" value="EFh"/>
    <property type="match status" value="4"/>
</dbReference>
<evidence type="ECO:0000256" key="1">
    <source>
        <dbReference type="ARBA" id="ARBA00022837"/>
    </source>
</evidence>
<sequence>MLRLPGQEADVRRTDKTKMNAPRQTRQTLRMEELRDQEARAAAAPKAKTLTTNSKMDGGAHASSGASRELLQSIAARLDAKLQKHAKGSWAKLFFAVDHDGSERVEFHEFKALLRNKTTDTIMPGLELGKKVVSDPELRMLWTSADADRSGFVTAPEFKLFIQNVLANHPDAPPPKPEPAKPEPEAAVEEADEAAAPKPAVHAPPYFVPEAEEPPAAEETEEEWLSQEALWSIAHRLEKKLQRYAKGSWMKLFFVIDKDGSGRICEREFEALVRNKAYGTAHPGLEIPKEEISDEELHLLWKSADEDGSGKVTAAEFKDFFNKLMDHHANAVRPATPPERRRAAVVEVAPDPRVAAGRARALRYALGLERDADALLEAKSALEAKVEALELRLEGERAAFAAKQLADEAAKQAAIAAKDGELDAAEATRASEVGRLETKNAALAEAAAAAAADAADAKADRDRLLGKFDALEAELDDARVRSDAGLRRAASCVRAVQDAVGGAMGLKTEPALRVRFELDAARWSLSSPTNRFEQRSRERPVTPRFSRDGGDGERDRAIVELDLARREARALELARDAASATAAAALNIVRHYGEKPRKPADRRDDKPSFFSGAHGAVLLKPGFGLPKLDAARAPTLVERAAAAQREPPRPAPPAAEPPKRRKRPAAKLRKLKKAAEPAAAVLAKPASRFHASKSAFHNAYWLHSLPEPLLRTLVLDYDENYGRGLRSADKALRAAVVAAQDGAPAPLLVGGLRVDWDLPGAREGLGPPAVLDDRVVAFRAATSEFHVVARLPEARCGAACCELPDGRIFVAGGVTQLGRNAAANPGVFASSHRSMLHQPNIEAGTRTWRGRQAAQCGMKTDSAGVLDLATGAWTELAPVPERVSGARAFSRHFPASGATKVFVVGGSVAEMHEIRDERGSVVRELGEQPFSRTVLIYDVGDDAWSELRGGLKRPRTEFALVVVPPGVCRFLNMGGAVVAGGTNKYKTGKDLSVEICHFGDPRMRWFEIDPIPNEEYRVARFERYPERMSCGGALVVAGGEAFAAVAGGLSLSEHLNDDRWEDEPGDDDSDDSRVAGSSQYSAESYEGDDDEYDEFGGAPRLSRTFDVAFLSLRTMKWVPNGDLSLPGFSRAVSASAVFGALGARALVQLGGDREYYEHERHYPTHSTSFGVARVDCRASRMLPERPGPRPPWDPEGRRHRAPAAKRRGGDRRADSDCLAELGVAAAGVATVAGPLLAARAARAAAGDRATGWPSTEALREERLREDEERLREDAPTPRNSTARANAANMPADAASALSPPPPPPPPPADDASASTTAPAAATKEKDAGPTVAVTNCSSAGRNWTLVSASSAPPPKASS</sequence>
<feature type="coiled-coil region" evidence="2">
    <location>
        <begin position="365"/>
        <end position="399"/>
    </location>
</feature>
<gene>
    <name evidence="5" type="ORF">AURANDRAFT_64515</name>
</gene>
<dbReference type="PANTHER" id="PTHR23064">
    <property type="entry name" value="TROPONIN"/>
    <property type="match status" value="1"/>
</dbReference>
<dbReference type="Proteomes" id="UP000002729">
    <property type="component" value="Unassembled WGS sequence"/>
</dbReference>
<feature type="coiled-coil region" evidence="2">
    <location>
        <begin position="554"/>
        <end position="581"/>
    </location>
</feature>
<feature type="region of interest" description="Disordered" evidence="3">
    <location>
        <begin position="1244"/>
        <end position="1358"/>
    </location>
</feature>
<feature type="compositionally biased region" description="Low complexity" evidence="3">
    <location>
        <begin position="1309"/>
        <end position="1321"/>
    </location>
</feature>
<keyword evidence="6" id="KW-1185">Reference proteome</keyword>
<feature type="compositionally biased region" description="Basic and acidic residues" evidence="3">
    <location>
        <begin position="532"/>
        <end position="552"/>
    </location>
</feature>
<dbReference type="InterPro" id="IPR015915">
    <property type="entry name" value="Kelch-typ_b-propeller"/>
</dbReference>
<feature type="compositionally biased region" description="Basic residues" evidence="3">
    <location>
        <begin position="1197"/>
        <end position="1209"/>
    </location>
</feature>
<feature type="region of interest" description="Disordered" evidence="3">
    <location>
        <begin position="168"/>
        <end position="196"/>
    </location>
</feature>
<dbReference type="Gene3D" id="1.10.238.10">
    <property type="entry name" value="EF-hand"/>
    <property type="match status" value="2"/>
</dbReference>
<feature type="compositionally biased region" description="Basic and acidic residues" evidence="3">
    <location>
        <begin position="29"/>
        <end position="39"/>
    </location>
</feature>
<feature type="compositionally biased region" description="Basic and acidic residues" evidence="3">
    <location>
        <begin position="1181"/>
        <end position="1196"/>
    </location>
</feature>
<dbReference type="GeneID" id="20224872"/>
<evidence type="ECO:0000313" key="5">
    <source>
        <dbReference type="EMBL" id="EGB08012.1"/>
    </source>
</evidence>
<protein>
    <recommendedName>
        <fullName evidence="4">EF-hand domain-containing protein</fullName>
    </recommendedName>
</protein>
<evidence type="ECO:0000259" key="4">
    <source>
        <dbReference type="PROSITE" id="PS50222"/>
    </source>
</evidence>
<feature type="coiled-coil region" evidence="2">
    <location>
        <begin position="454"/>
        <end position="481"/>
    </location>
</feature>
<dbReference type="SUPFAM" id="SSF47473">
    <property type="entry name" value="EF-hand"/>
    <property type="match status" value="1"/>
</dbReference>
<dbReference type="InterPro" id="IPR011992">
    <property type="entry name" value="EF-hand-dom_pair"/>
</dbReference>
<feature type="compositionally biased region" description="Basic and acidic residues" evidence="3">
    <location>
        <begin position="1257"/>
        <end position="1275"/>
    </location>
</feature>
<dbReference type="InterPro" id="IPR052591">
    <property type="entry name" value="CML21-like"/>
</dbReference>
<dbReference type="CDD" id="cd00051">
    <property type="entry name" value="EFh"/>
    <property type="match status" value="1"/>
</dbReference>
<feature type="region of interest" description="Disordered" evidence="3">
    <location>
        <begin position="1181"/>
        <end position="1212"/>
    </location>
</feature>
<evidence type="ECO:0000313" key="6">
    <source>
        <dbReference type="Proteomes" id="UP000002729"/>
    </source>
</evidence>
<feature type="domain" description="EF-hand" evidence="4">
    <location>
        <begin position="292"/>
        <end position="327"/>
    </location>
</feature>
<feature type="compositionally biased region" description="Polar residues" evidence="3">
    <location>
        <begin position="1332"/>
        <end position="1346"/>
    </location>
</feature>
<feature type="region of interest" description="Disordered" evidence="3">
    <location>
        <begin position="640"/>
        <end position="670"/>
    </location>
</feature>
<dbReference type="eggNOG" id="ENOG502SUJC">
    <property type="taxonomic scope" value="Eukaryota"/>
</dbReference>
<keyword evidence="2" id="KW-0175">Coiled coil</keyword>